<comment type="caution">
    <text evidence="4">The sequence shown here is derived from an EMBL/GenBank/DDBJ whole genome shotgun (WGS) entry which is preliminary data.</text>
</comment>
<dbReference type="PROSITE" id="PS50263">
    <property type="entry name" value="CN_HYDROLASE"/>
    <property type="match status" value="1"/>
</dbReference>
<feature type="domain" description="CN hydrolase" evidence="3">
    <location>
        <begin position="9"/>
        <end position="242"/>
    </location>
</feature>
<dbReference type="Pfam" id="PF00795">
    <property type="entry name" value="CN_hydrolase"/>
    <property type="match status" value="1"/>
</dbReference>
<evidence type="ECO:0000256" key="1">
    <source>
        <dbReference type="ARBA" id="ARBA00022801"/>
    </source>
</evidence>
<reference evidence="4 5" key="1">
    <citation type="submission" date="2020-07" db="EMBL/GenBank/DDBJ databases">
        <title>Sequencing the genomes of 1000 actinobacteria strains.</title>
        <authorList>
            <person name="Klenk H.-P."/>
        </authorList>
    </citation>
    <scope>NUCLEOTIDE SEQUENCE [LARGE SCALE GENOMIC DNA]</scope>
    <source>
        <strain evidence="4 5">DSM 24723</strain>
    </source>
</reference>
<dbReference type="InterPro" id="IPR003010">
    <property type="entry name" value="C-N_Hydrolase"/>
</dbReference>
<keyword evidence="1 4" id="KW-0378">Hydrolase</keyword>
<name>A0A852X2J9_9MICO</name>
<dbReference type="RefSeq" id="WP_179462918.1">
    <property type="nucleotide sequence ID" value="NZ_JACBZX010000001.1"/>
</dbReference>
<evidence type="ECO:0000313" key="5">
    <source>
        <dbReference type="Proteomes" id="UP000592181"/>
    </source>
</evidence>
<dbReference type="Proteomes" id="UP000592181">
    <property type="component" value="Unassembled WGS sequence"/>
</dbReference>
<dbReference type="AlphaFoldDB" id="A0A852X2J9"/>
<dbReference type="GO" id="GO:0016811">
    <property type="term" value="F:hydrolase activity, acting on carbon-nitrogen (but not peptide) bonds, in linear amides"/>
    <property type="evidence" value="ECO:0007669"/>
    <property type="project" value="TreeGrafter"/>
</dbReference>
<dbReference type="InterPro" id="IPR036526">
    <property type="entry name" value="C-N_Hydrolase_sf"/>
</dbReference>
<evidence type="ECO:0000259" key="3">
    <source>
        <dbReference type="PROSITE" id="PS50263"/>
    </source>
</evidence>
<dbReference type="SUPFAM" id="SSF56317">
    <property type="entry name" value="Carbon-nitrogen hydrolase"/>
    <property type="match status" value="1"/>
</dbReference>
<sequence>MTRGHVRSLRLALWQCAPVPREPATNLDRLRTVAGRAAEQGAQVLLTPEATLTGYDIGALDDGLVAGAVDQVVEVARETGIALVVGVLRRDAQGVWRNSAVLALPGDDPVVYDKAHLFGDLDRSRFVAGERTHGAAVIDGVPVATLVCYDVEHPEAVRSAVLDGARLVLVPTANMHPFAGVNDLLVPARALENGVPVAYANHCGQEAETRYLGRSLVAGPDGAVLARAGGAQEELLVVDVPVAIPVEAEGTPERDAADWGYLRDRRPELYGSLVAGRGTAGQATTDHRPSEER</sequence>
<protein>
    <submittedName>
        <fullName evidence="4">Putative amidohydrolase</fullName>
    </submittedName>
</protein>
<dbReference type="PANTHER" id="PTHR43674">
    <property type="entry name" value="NITRILASE C965.09-RELATED"/>
    <property type="match status" value="1"/>
</dbReference>
<dbReference type="InterPro" id="IPR050345">
    <property type="entry name" value="Aliph_Amidase/BUP"/>
</dbReference>
<dbReference type="Gene3D" id="3.60.110.10">
    <property type="entry name" value="Carbon-nitrogen hydrolase"/>
    <property type="match status" value="1"/>
</dbReference>
<keyword evidence="5" id="KW-1185">Reference proteome</keyword>
<dbReference type="EMBL" id="JACBZX010000001">
    <property type="protein sequence ID" value="NYG37572.1"/>
    <property type="molecule type" value="Genomic_DNA"/>
</dbReference>
<evidence type="ECO:0000256" key="2">
    <source>
        <dbReference type="SAM" id="MobiDB-lite"/>
    </source>
</evidence>
<gene>
    <name evidence="4" type="ORF">BJY28_002041</name>
</gene>
<feature type="region of interest" description="Disordered" evidence="2">
    <location>
        <begin position="272"/>
        <end position="293"/>
    </location>
</feature>
<proteinExistence type="predicted"/>
<evidence type="ECO:0000313" key="4">
    <source>
        <dbReference type="EMBL" id="NYG37572.1"/>
    </source>
</evidence>
<organism evidence="4 5">
    <name type="scientific">Janibacter alkaliphilus</name>
    <dbReference type="NCBI Taxonomy" id="1069963"/>
    <lineage>
        <taxon>Bacteria</taxon>
        <taxon>Bacillati</taxon>
        <taxon>Actinomycetota</taxon>
        <taxon>Actinomycetes</taxon>
        <taxon>Micrococcales</taxon>
        <taxon>Intrasporangiaceae</taxon>
        <taxon>Janibacter</taxon>
    </lineage>
</organism>
<dbReference type="PANTHER" id="PTHR43674:SF2">
    <property type="entry name" value="BETA-UREIDOPROPIONASE"/>
    <property type="match status" value="1"/>
</dbReference>
<accession>A0A852X2J9</accession>